<dbReference type="InterPro" id="IPR010432">
    <property type="entry name" value="RDD"/>
</dbReference>
<comment type="subcellular location">
    <subcellularLocation>
        <location evidence="1">Cell membrane</location>
        <topology evidence="1">Multi-pass membrane protein</topology>
    </subcellularLocation>
</comment>
<evidence type="ECO:0000313" key="9">
    <source>
        <dbReference type="Proteomes" id="UP000271937"/>
    </source>
</evidence>
<dbReference type="AlphaFoldDB" id="A0A3P3W959"/>
<organism evidence="8 9">
    <name type="scientific">Flavobacterium macacae</name>
    <dbReference type="NCBI Taxonomy" id="2488993"/>
    <lineage>
        <taxon>Bacteria</taxon>
        <taxon>Pseudomonadati</taxon>
        <taxon>Bacteroidota</taxon>
        <taxon>Flavobacteriia</taxon>
        <taxon>Flavobacteriales</taxon>
        <taxon>Flavobacteriaceae</taxon>
        <taxon>Flavobacterium</taxon>
    </lineage>
</organism>
<proteinExistence type="predicted"/>
<evidence type="ECO:0000256" key="2">
    <source>
        <dbReference type="ARBA" id="ARBA00022475"/>
    </source>
</evidence>
<keyword evidence="9" id="KW-1185">Reference proteome</keyword>
<evidence type="ECO:0000313" key="8">
    <source>
        <dbReference type="EMBL" id="RRJ91702.1"/>
    </source>
</evidence>
<keyword evidence="4 6" id="KW-1133">Transmembrane helix</keyword>
<feature type="domain" description="RDD" evidence="7">
    <location>
        <begin position="16"/>
        <end position="131"/>
    </location>
</feature>
<keyword evidence="3 6" id="KW-0812">Transmembrane</keyword>
<dbReference type="PANTHER" id="PTHR36115">
    <property type="entry name" value="PROLINE-RICH ANTIGEN HOMOLOG-RELATED"/>
    <property type="match status" value="1"/>
</dbReference>
<evidence type="ECO:0000259" key="7">
    <source>
        <dbReference type="Pfam" id="PF06271"/>
    </source>
</evidence>
<keyword evidence="2" id="KW-1003">Cell membrane</keyword>
<evidence type="ECO:0000256" key="5">
    <source>
        <dbReference type="ARBA" id="ARBA00023136"/>
    </source>
</evidence>
<reference evidence="8 9" key="1">
    <citation type="submission" date="2018-11" db="EMBL/GenBank/DDBJ databases">
        <title>Flavobacterium sp. nov., YIM 102600 draft genome.</title>
        <authorList>
            <person name="Li G."/>
            <person name="Jiang Y."/>
        </authorList>
    </citation>
    <scope>NUCLEOTIDE SEQUENCE [LARGE SCALE GENOMIC DNA]</scope>
    <source>
        <strain evidence="8 9">YIM 102600</strain>
    </source>
</reference>
<comment type="caution">
    <text evidence="8">The sequence shown here is derived from an EMBL/GenBank/DDBJ whole genome shotgun (WGS) entry which is preliminary data.</text>
</comment>
<protein>
    <submittedName>
        <fullName evidence="8">RDD family protein</fullName>
    </submittedName>
</protein>
<evidence type="ECO:0000256" key="6">
    <source>
        <dbReference type="SAM" id="Phobius"/>
    </source>
</evidence>
<dbReference type="PANTHER" id="PTHR36115:SF4">
    <property type="entry name" value="MEMBRANE PROTEIN"/>
    <property type="match status" value="1"/>
</dbReference>
<dbReference type="OrthoDB" id="762068at2"/>
<dbReference type="InterPro" id="IPR051791">
    <property type="entry name" value="Pra-immunoreactive"/>
</dbReference>
<gene>
    <name evidence="8" type="ORF">EG849_07435</name>
</gene>
<accession>A0A3P3W959</accession>
<feature type="transmembrane region" description="Helical" evidence="6">
    <location>
        <begin position="27"/>
        <end position="49"/>
    </location>
</feature>
<sequence length="170" mass="19726">MEYRRLKPFEFDDEIYATMGQRFANYIIDYIIQIIIVIGISFVIAFVAMLTGNEAVIARMEAINQIEKYALGAVIVLVYYNFFEIFFAQSVGKFITNTIVVNEMGEKPTTNEILNRSLCRLIPFEQFSFLFIPNKGWHDSISNTYVVKKQVLEERKRAHNSLEDIGKSEE</sequence>
<dbReference type="EMBL" id="RQVR01000007">
    <property type="protein sequence ID" value="RRJ91702.1"/>
    <property type="molecule type" value="Genomic_DNA"/>
</dbReference>
<keyword evidence="5 6" id="KW-0472">Membrane</keyword>
<evidence type="ECO:0000256" key="1">
    <source>
        <dbReference type="ARBA" id="ARBA00004651"/>
    </source>
</evidence>
<evidence type="ECO:0000256" key="4">
    <source>
        <dbReference type="ARBA" id="ARBA00022989"/>
    </source>
</evidence>
<dbReference type="Proteomes" id="UP000271937">
    <property type="component" value="Unassembled WGS sequence"/>
</dbReference>
<feature type="transmembrane region" description="Helical" evidence="6">
    <location>
        <begin position="69"/>
        <end position="87"/>
    </location>
</feature>
<dbReference type="Pfam" id="PF06271">
    <property type="entry name" value="RDD"/>
    <property type="match status" value="1"/>
</dbReference>
<name>A0A3P3W959_9FLAO</name>
<dbReference type="RefSeq" id="WP_125012450.1">
    <property type="nucleotide sequence ID" value="NZ_RQVR01000007.1"/>
</dbReference>
<evidence type="ECO:0000256" key="3">
    <source>
        <dbReference type="ARBA" id="ARBA00022692"/>
    </source>
</evidence>
<dbReference type="GO" id="GO:0005886">
    <property type="term" value="C:plasma membrane"/>
    <property type="evidence" value="ECO:0007669"/>
    <property type="project" value="UniProtKB-SubCell"/>
</dbReference>